<proteinExistence type="predicted"/>
<dbReference type="Proteomes" id="UP000006437">
    <property type="component" value="Unassembled WGS sequence"/>
</dbReference>
<gene>
    <name evidence="1" type="ORF">HMPREF9629_00295</name>
</gene>
<evidence type="ECO:0000313" key="1">
    <source>
        <dbReference type="EMBL" id="EHL14351.1"/>
    </source>
</evidence>
<comment type="caution">
    <text evidence="1">The sequence shown here is derived from an EMBL/GenBank/DDBJ whole genome shotgun (WGS) entry which is preliminary data.</text>
</comment>
<accession>G9X1H7</accession>
<dbReference type="RefSeq" id="WP_009524532.1">
    <property type="nucleotide sequence ID" value="NZ_JH414547.1"/>
</dbReference>
<dbReference type="EMBL" id="AFZE01000034">
    <property type="protein sequence ID" value="EHL14351.1"/>
    <property type="molecule type" value="Genomic_DNA"/>
</dbReference>
<reference evidence="1 2" key="1">
    <citation type="submission" date="2011-08" db="EMBL/GenBank/DDBJ databases">
        <title>The Genome Sequence of Eubacteriaceae bacterium ACC19a.</title>
        <authorList>
            <consortium name="The Broad Institute Genome Sequencing Platform"/>
            <person name="Earl A."/>
            <person name="Ward D."/>
            <person name="Feldgarden M."/>
            <person name="Gevers D."/>
            <person name="Sizova M."/>
            <person name="Hazen A."/>
            <person name="Epstein S."/>
            <person name="Young S.K."/>
            <person name="Zeng Q."/>
            <person name="Gargeya S."/>
            <person name="Fitzgerald M."/>
            <person name="Haas B."/>
            <person name="Abouelleil A."/>
            <person name="Alvarado L."/>
            <person name="Arachchi H.M."/>
            <person name="Berlin A."/>
            <person name="Brown A."/>
            <person name="Chapman S.B."/>
            <person name="Chen Z."/>
            <person name="Dunbar C."/>
            <person name="Freedman E."/>
            <person name="Gearin G."/>
            <person name="Gellesch M."/>
            <person name="Goldberg J."/>
            <person name="Griggs A."/>
            <person name="Gujja S."/>
            <person name="Heiman D."/>
            <person name="Howarth C."/>
            <person name="Larson L."/>
            <person name="Lui A."/>
            <person name="MacDonald P.J.P."/>
            <person name="Montmayeur A."/>
            <person name="Murphy C."/>
            <person name="Neiman D."/>
            <person name="Pearson M."/>
            <person name="Priest M."/>
            <person name="Roberts A."/>
            <person name="Saif S."/>
            <person name="Shea T."/>
            <person name="Shenoy N."/>
            <person name="Sisk P."/>
            <person name="Stolte C."/>
            <person name="Sykes S."/>
            <person name="Wortman J."/>
            <person name="Nusbaum C."/>
            <person name="Birren B."/>
        </authorList>
    </citation>
    <scope>NUCLEOTIDE SEQUENCE [LARGE SCALE GENOMIC DNA]</scope>
    <source>
        <strain evidence="1 2">ACC19a</strain>
    </source>
</reference>
<protein>
    <recommendedName>
        <fullName evidence="3">Helix-turn-helix type 11 domain-containing protein</fullName>
    </recommendedName>
</protein>
<dbReference type="HOGENOM" id="CLU_2317715_0_0_9"/>
<dbReference type="AlphaFoldDB" id="G9X1H7"/>
<dbReference type="BioCyc" id="EBAC796937-HMP:GMGH-295-MONOMER"/>
<sequence>MLEQIRDILLSHNGKRNPITSAEIARKIGIIEDDTHVQTRALILECAQKYKLPLAASNRGYYLISNQQEYDEYMNNLDSRSAGIEERKKIITINFKGGK</sequence>
<evidence type="ECO:0008006" key="3">
    <source>
        <dbReference type="Google" id="ProtNLM"/>
    </source>
</evidence>
<name>G9X1H7_9FIRM</name>
<evidence type="ECO:0000313" key="2">
    <source>
        <dbReference type="Proteomes" id="UP000006437"/>
    </source>
</evidence>
<organism evidence="1 2">
    <name type="scientific">Peptoanaerobacter stomatis</name>
    <dbReference type="NCBI Taxonomy" id="796937"/>
    <lineage>
        <taxon>Bacteria</taxon>
        <taxon>Bacillati</taxon>
        <taxon>Bacillota</taxon>
        <taxon>Clostridia</taxon>
        <taxon>Peptostreptococcales</taxon>
        <taxon>Filifactoraceae</taxon>
        <taxon>Peptoanaerobacter</taxon>
    </lineage>
</organism>